<evidence type="ECO:0008006" key="3">
    <source>
        <dbReference type="Google" id="ProtNLM"/>
    </source>
</evidence>
<reference evidence="1" key="1">
    <citation type="submission" date="2018-05" db="EMBL/GenBank/DDBJ databases">
        <title>Draft genome of Mucuna pruriens seed.</title>
        <authorList>
            <person name="Nnadi N.E."/>
            <person name="Vos R."/>
            <person name="Hasami M.H."/>
            <person name="Devisetty U.K."/>
            <person name="Aguiy J.C."/>
        </authorList>
    </citation>
    <scope>NUCLEOTIDE SEQUENCE [LARGE SCALE GENOMIC DNA]</scope>
    <source>
        <strain evidence="1">JCA_2017</strain>
    </source>
</reference>
<gene>
    <name evidence="1" type="ORF">CR513_57574</name>
</gene>
<comment type="caution">
    <text evidence="1">The sequence shown here is derived from an EMBL/GenBank/DDBJ whole genome shotgun (WGS) entry which is preliminary data.</text>
</comment>
<dbReference type="AlphaFoldDB" id="A0A371ED17"/>
<dbReference type="EMBL" id="QJKJ01014641">
    <property type="protein sequence ID" value="RDX63930.1"/>
    <property type="molecule type" value="Genomic_DNA"/>
</dbReference>
<evidence type="ECO:0000313" key="1">
    <source>
        <dbReference type="EMBL" id="RDX63930.1"/>
    </source>
</evidence>
<sequence>MKKEINSIEKNQTWELMDPPSNKKPIALKWTYKVKVNPKGEVQSNSTGTPEEVELVLEKETNEELVDPTHYRKIVGCLRYLCNTRLDLNFSFGLISRFMQKPRQSHLLVAKRILRCLDERIVSENCSKVKLLVDNKSIIDVANHPASHGRSKHTETRFHFLREQAIRS</sequence>
<name>A0A371ED17_MUCPR</name>
<dbReference type="PANTHER" id="PTHR11439:SF483">
    <property type="entry name" value="PEPTIDE SYNTHASE GLIP-LIKE, PUTATIVE (AFU_ORTHOLOGUE AFUA_3G12920)-RELATED"/>
    <property type="match status" value="1"/>
</dbReference>
<dbReference type="OrthoDB" id="1431035at2759"/>
<proteinExistence type="predicted"/>
<dbReference type="Proteomes" id="UP000257109">
    <property type="component" value="Unassembled WGS sequence"/>
</dbReference>
<organism evidence="1 2">
    <name type="scientific">Mucuna pruriens</name>
    <name type="common">Velvet bean</name>
    <name type="synonym">Dolichos pruriens</name>
    <dbReference type="NCBI Taxonomy" id="157652"/>
    <lineage>
        <taxon>Eukaryota</taxon>
        <taxon>Viridiplantae</taxon>
        <taxon>Streptophyta</taxon>
        <taxon>Embryophyta</taxon>
        <taxon>Tracheophyta</taxon>
        <taxon>Spermatophyta</taxon>
        <taxon>Magnoliopsida</taxon>
        <taxon>eudicotyledons</taxon>
        <taxon>Gunneridae</taxon>
        <taxon>Pentapetalae</taxon>
        <taxon>rosids</taxon>
        <taxon>fabids</taxon>
        <taxon>Fabales</taxon>
        <taxon>Fabaceae</taxon>
        <taxon>Papilionoideae</taxon>
        <taxon>50 kb inversion clade</taxon>
        <taxon>NPAAA clade</taxon>
        <taxon>indigoferoid/millettioid clade</taxon>
        <taxon>Phaseoleae</taxon>
        <taxon>Mucuna</taxon>
    </lineage>
</organism>
<evidence type="ECO:0000313" key="2">
    <source>
        <dbReference type="Proteomes" id="UP000257109"/>
    </source>
</evidence>
<dbReference type="PANTHER" id="PTHR11439">
    <property type="entry name" value="GAG-POL-RELATED RETROTRANSPOSON"/>
    <property type="match status" value="1"/>
</dbReference>
<protein>
    <recommendedName>
        <fullName evidence="3">Mitochondrial protein</fullName>
    </recommendedName>
</protein>
<feature type="non-terminal residue" evidence="1">
    <location>
        <position position="1"/>
    </location>
</feature>
<keyword evidence="2" id="KW-1185">Reference proteome</keyword>
<accession>A0A371ED17</accession>